<protein>
    <submittedName>
        <fullName evidence="9">Homocysteine S-methyltransferase family protein</fullName>
    </submittedName>
</protein>
<dbReference type="Pfam" id="PF02574">
    <property type="entry name" value="S-methyl_trans"/>
    <property type="match status" value="1"/>
</dbReference>
<evidence type="ECO:0000313" key="10">
    <source>
        <dbReference type="Proteomes" id="UP001300692"/>
    </source>
</evidence>
<keyword evidence="7" id="KW-0862">Zinc</keyword>
<keyword evidence="3 7" id="KW-0808">Transferase</keyword>
<dbReference type="SUPFAM" id="SSF82282">
    <property type="entry name" value="Homocysteine S-methyltransferase"/>
    <property type="match status" value="1"/>
</dbReference>
<evidence type="ECO:0000256" key="2">
    <source>
        <dbReference type="ARBA" id="ARBA00022603"/>
    </source>
</evidence>
<gene>
    <name evidence="9" type="ORF">N7U62_06550</name>
</gene>
<comment type="similarity">
    <text evidence="1">Belongs to the vitamin-B12 dependent methionine synthase family.</text>
</comment>
<dbReference type="InterPro" id="IPR050554">
    <property type="entry name" value="Met_Synthase/Corrinoid"/>
</dbReference>
<dbReference type="InterPro" id="IPR003726">
    <property type="entry name" value="HCY_dom"/>
</dbReference>
<comment type="caution">
    <text evidence="9">The sequence shown here is derived from an EMBL/GenBank/DDBJ whole genome shotgun (WGS) entry which is preliminary data.</text>
</comment>
<name>A0ABT3CRS7_9BACT</name>
<dbReference type="PROSITE" id="PS50970">
    <property type="entry name" value="HCY"/>
    <property type="match status" value="1"/>
</dbReference>
<dbReference type="Proteomes" id="UP001300692">
    <property type="component" value="Unassembled WGS sequence"/>
</dbReference>
<organism evidence="9 10">
    <name type="scientific">Reichenbachiella ulvae</name>
    <dbReference type="NCBI Taxonomy" id="2980104"/>
    <lineage>
        <taxon>Bacteria</taxon>
        <taxon>Pseudomonadati</taxon>
        <taxon>Bacteroidota</taxon>
        <taxon>Cytophagia</taxon>
        <taxon>Cytophagales</taxon>
        <taxon>Reichenbachiellaceae</taxon>
        <taxon>Reichenbachiella</taxon>
    </lineage>
</organism>
<dbReference type="PANTHER" id="PTHR45833">
    <property type="entry name" value="METHIONINE SYNTHASE"/>
    <property type="match status" value="1"/>
</dbReference>
<evidence type="ECO:0000256" key="4">
    <source>
        <dbReference type="ARBA" id="ARBA00022691"/>
    </source>
</evidence>
<keyword evidence="5 7" id="KW-0479">Metal-binding</keyword>
<keyword evidence="10" id="KW-1185">Reference proteome</keyword>
<feature type="binding site" evidence="7">
    <location>
        <position position="306"/>
    </location>
    <ligand>
        <name>Zn(2+)</name>
        <dbReference type="ChEBI" id="CHEBI:29105"/>
    </ligand>
</feature>
<feature type="binding site" evidence="7">
    <location>
        <position position="305"/>
    </location>
    <ligand>
        <name>Zn(2+)</name>
        <dbReference type="ChEBI" id="CHEBI:29105"/>
    </ligand>
</feature>
<accession>A0ABT3CRS7</accession>
<feature type="binding site" evidence="7">
    <location>
        <position position="242"/>
    </location>
    <ligand>
        <name>Zn(2+)</name>
        <dbReference type="ChEBI" id="CHEBI:29105"/>
    </ligand>
</feature>
<comment type="cofactor">
    <cofactor evidence="7">
        <name>Zn(2+)</name>
        <dbReference type="ChEBI" id="CHEBI:29105"/>
    </cofactor>
</comment>
<dbReference type="Gene3D" id="3.20.20.330">
    <property type="entry name" value="Homocysteine-binding-like domain"/>
    <property type="match status" value="1"/>
</dbReference>
<evidence type="ECO:0000256" key="6">
    <source>
        <dbReference type="ARBA" id="ARBA00023285"/>
    </source>
</evidence>
<reference evidence="9 10" key="1">
    <citation type="submission" date="2022-10" db="EMBL/GenBank/DDBJ databases">
        <title>Comparative genomics and taxonomic characterization of three novel marine species of genus Reichenbachiella exhibiting antioxidant and polysaccharide degradation activities.</title>
        <authorList>
            <person name="Muhammad N."/>
            <person name="Lee Y.-J."/>
            <person name="Ko J."/>
            <person name="Kim S.-G."/>
        </authorList>
    </citation>
    <scope>NUCLEOTIDE SEQUENCE [LARGE SCALE GENOMIC DNA]</scope>
    <source>
        <strain evidence="9 10">ABR2-5</strain>
    </source>
</reference>
<evidence type="ECO:0000256" key="5">
    <source>
        <dbReference type="ARBA" id="ARBA00022723"/>
    </source>
</evidence>
<evidence type="ECO:0000259" key="8">
    <source>
        <dbReference type="PROSITE" id="PS50970"/>
    </source>
</evidence>
<keyword evidence="6" id="KW-0170">Cobalt</keyword>
<evidence type="ECO:0000256" key="3">
    <source>
        <dbReference type="ARBA" id="ARBA00022679"/>
    </source>
</evidence>
<sequence>MDIRDILKQRILVLDGAMGTMIQRHQLEEKDFRNEELKDHEVTLKGNNDLLCITRPDIIKDIYREYLEAGADIIETNTFGGTWIAQADYKLEDWIYKINYEGAKIAKEVADEFTQKDPDKPRFVAGSMGPTNRLASMSPDVNNPGYRAINYDQLLEAFKEQANALLDGGSDILLVETITDTLNSKAALMAIDQIAEERGIRIPIMVSGTITDASGRILSGQNTEAFLISVSHLDLLSIGLNCALGARELKPYLHTLASKSEFNISAHPNAGLPNEFGQYDETPEDMVDQIKEFLDENLINIIGGCCGTTPDHIRAIAELAAKYEPRPIKSQQTTVNG</sequence>
<dbReference type="EMBL" id="JAOYOD010000001">
    <property type="protein sequence ID" value="MCV9386317.1"/>
    <property type="molecule type" value="Genomic_DNA"/>
</dbReference>
<evidence type="ECO:0000256" key="1">
    <source>
        <dbReference type="ARBA" id="ARBA00010398"/>
    </source>
</evidence>
<feature type="domain" description="Hcy-binding" evidence="8">
    <location>
        <begin position="1"/>
        <end position="320"/>
    </location>
</feature>
<dbReference type="InterPro" id="IPR036589">
    <property type="entry name" value="HCY_dom_sf"/>
</dbReference>
<proteinExistence type="inferred from homology"/>
<evidence type="ECO:0000256" key="7">
    <source>
        <dbReference type="PROSITE-ProRule" id="PRU00333"/>
    </source>
</evidence>
<keyword evidence="2 7" id="KW-0489">Methyltransferase</keyword>
<evidence type="ECO:0000313" key="9">
    <source>
        <dbReference type="EMBL" id="MCV9386317.1"/>
    </source>
</evidence>
<dbReference type="PANTHER" id="PTHR45833:SF1">
    <property type="entry name" value="METHIONINE SYNTHASE"/>
    <property type="match status" value="1"/>
</dbReference>
<keyword evidence="4" id="KW-0949">S-adenosyl-L-methionine</keyword>